<dbReference type="InterPro" id="IPR016024">
    <property type="entry name" value="ARM-type_fold"/>
</dbReference>
<evidence type="ECO:0000313" key="2">
    <source>
        <dbReference type="Proteomes" id="UP000014680"/>
    </source>
</evidence>
<accession>A0A0A1U4H1</accession>
<evidence type="ECO:0000313" key="1">
    <source>
        <dbReference type="EMBL" id="ELP89162.1"/>
    </source>
</evidence>
<reference evidence="1 2" key="1">
    <citation type="submission" date="2012-10" db="EMBL/GenBank/DDBJ databases">
        <authorList>
            <person name="Zafar N."/>
            <person name="Inman J."/>
            <person name="Hall N."/>
            <person name="Lorenzi H."/>
            <person name="Caler E."/>
        </authorList>
    </citation>
    <scope>NUCLEOTIDE SEQUENCE [LARGE SCALE GENOMIC DNA]</scope>
    <source>
        <strain evidence="1 2">IP1</strain>
    </source>
</reference>
<gene>
    <name evidence="1" type="ORF">EIN_485540</name>
</gene>
<dbReference type="AlphaFoldDB" id="A0A0A1U4H1"/>
<dbReference type="OrthoDB" id="29233at2759"/>
<dbReference type="EMBL" id="KB206670">
    <property type="protein sequence ID" value="ELP89162.1"/>
    <property type="molecule type" value="Genomic_DNA"/>
</dbReference>
<dbReference type="GeneID" id="14888258"/>
<dbReference type="SUPFAM" id="SSF48371">
    <property type="entry name" value="ARM repeat"/>
    <property type="match status" value="1"/>
</dbReference>
<dbReference type="OMA" id="HNEVEYP"/>
<keyword evidence="2" id="KW-1185">Reference proteome</keyword>
<dbReference type="VEuPathDB" id="AmoebaDB:EIN_485540"/>
<protein>
    <submittedName>
        <fullName evidence="1">Uncharacterized protein</fullName>
    </submittedName>
</protein>
<sequence length="228" mass="26350">MACCHKHNEVEYPPDTIDEPTRSSLQCLSDTFNFDALEMEIAKNEEIALVLLKNKFVEKVVERLGERTLPSVVFDKFVEQAINMLSTIAKTKYGVYLLPSNTFYCFIPFAFDSNVSMECIYAILSTFCELIIDEESALIIMNYHIFPLVMIWLEFGNEKCIEICLQILNKLFRVQKIVDFACSSQEKIDEFMKIIQPLQKNLNYRKMVNTLISSLSKNDLFSSQSQTL</sequence>
<dbReference type="RefSeq" id="XP_004255933.1">
    <property type="nucleotide sequence ID" value="XM_004255885.1"/>
</dbReference>
<proteinExistence type="predicted"/>
<name>A0A0A1U4H1_ENTIV</name>
<organism evidence="1 2">
    <name type="scientific">Entamoeba invadens IP1</name>
    <dbReference type="NCBI Taxonomy" id="370355"/>
    <lineage>
        <taxon>Eukaryota</taxon>
        <taxon>Amoebozoa</taxon>
        <taxon>Evosea</taxon>
        <taxon>Archamoebae</taxon>
        <taxon>Mastigamoebida</taxon>
        <taxon>Entamoebidae</taxon>
        <taxon>Entamoeba</taxon>
    </lineage>
</organism>
<dbReference type="Proteomes" id="UP000014680">
    <property type="component" value="Unassembled WGS sequence"/>
</dbReference>
<dbReference type="KEGG" id="eiv:EIN_485540"/>